<dbReference type="EMBL" id="OX460343">
    <property type="protein sequence ID" value="CAI9180366.1"/>
    <property type="molecule type" value="Genomic_DNA"/>
</dbReference>
<organism evidence="2 3">
    <name type="scientific">Rangifer tarandus platyrhynchus</name>
    <name type="common">Svalbard reindeer</name>
    <dbReference type="NCBI Taxonomy" id="3082113"/>
    <lineage>
        <taxon>Eukaryota</taxon>
        <taxon>Metazoa</taxon>
        <taxon>Chordata</taxon>
        <taxon>Craniata</taxon>
        <taxon>Vertebrata</taxon>
        <taxon>Euteleostomi</taxon>
        <taxon>Mammalia</taxon>
        <taxon>Eutheria</taxon>
        <taxon>Laurasiatheria</taxon>
        <taxon>Artiodactyla</taxon>
        <taxon>Ruminantia</taxon>
        <taxon>Pecora</taxon>
        <taxon>Cervidae</taxon>
        <taxon>Odocoileinae</taxon>
        <taxon>Rangifer</taxon>
    </lineage>
</organism>
<sequence length="84" mass="8963">MGALREPLVGRRDASSDPPEHVSSAEQASAARLGLRFPGDRGLERSLPSRQPRRRRLSRGAPGSGVRSGQARGTGEKEKCRGGD</sequence>
<reference evidence="2" key="1">
    <citation type="submission" date="2023-04" db="EMBL/GenBank/DDBJ databases">
        <authorList>
            <consortium name="ELIXIR-Norway"/>
        </authorList>
    </citation>
    <scope>NUCLEOTIDE SEQUENCE [LARGE SCALE GENOMIC DNA]</scope>
</reference>
<gene>
    <name evidence="2" type="ORF">MRATA1EN1_LOCUS29328</name>
</gene>
<evidence type="ECO:0000313" key="2">
    <source>
        <dbReference type="EMBL" id="CAI9180366.1"/>
    </source>
</evidence>
<feature type="region of interest" description="Disordered" evidence="1">
    <location>
        <begin position="1"/>
        <end position="84"/>
    </location>
</feature>
<evidence type="ECO:0000256" key="1">
    <source>
        <dbReference type="SAM" id="MobiDB-lite"/>
    </source>
</evidence>
<accession>A0ABN9A4V8</accession>
<name>A0ABN9A4V8_RANTA</name>
<proteinExistence type="predicted"/>
<dbReference type="Proteomes" id="UP001176941">
    <property type="component" value="Chromosome X"/>
</dbReference>
<keyword evidence="3" id="KW-1185">Reference proteome</keyword>
<protein>
    <submittedName>
        <fullName evidence="2">Uncharacterized protein</fullName>
    </submittedName>
</protein>
<evidence type="ECO:0000313" key="3">
    <source>
        <dbReference type="Proteomes" id="UP001176941"/>
    </source>
</evidence>
<feature type="compositionally biased region" description="Basic and acidic residues" evidence="1">
    <location>
        <begin position="8"/>
        <end position="20"/>
    </location>
</feature>
<feature type="compositionally biased region" description="Basic and acidic residues" evidence="1">
    <location>
        <begin position="74"/>
        <end position="84"/>
    </location>
</feature>